<evidence type="ECO:0000313" key="6">
    <source>
        <dbReference type="EMBL" id="VFT98386.1"/>
    </source>
</evidence>
<dbReference type="SMART" id="SM00248">
    <property type="entry name" value="ANK"/>
    <property type="match status" value="9"/>
</dbReference>
<dbReference type="PROSITE" id="PS50297">
    <property type="entry name" value="ANK_REP_REGION"/>
    <property type="match status" value="3"/>
</dbReference>
<dbReference type="PANTHER" id="PTHR24198">
    <property type="entry name" value="ANKYRIN REPEAT AND PROTEIN KINASE DOMAIN-CONTAINING PROTEIN"/>
    <property type="match status" value="1"/>
</dbReference>
<name>A0A485LI97_9STRA</name>
<dbReference type="AlphaFoldDB" id="A0A485LI97"/>
<accession>A0A485LI97</accession>
<feature type="repeat" description="ANK" evidence="3">
    <location>
        <begin position="189"/>
        <end position="221"/>
    </location>
</feature>
<dbReference type="InterPro" id="IPR002110">
    <property type="entry name" value="Ankyrin_rpt"/>
</dbReference>
<evidence type="ECO:0000256" key="3">
    <source>
        <dbReference type="PROSITE-ProRule" id="PRU00023"/>
    </source>
</evidence>
<evidence type="ECO:0000313" key="5">
    <source>
        <dbReference type="EMBL" id="KAF0686530.1"/>
    </source>
</evidence>
<feature type="region of interest" description="Disordered" evidence="4">
    <location>
        <begin position="847"/>
        <end position="882"/>
    </location>
</feature>
<dbReference type="SUPFAM" id="SSF48403">
    <property type="entry name" value="Ankyrin repeat"/>
    <property type="match status" value="2"/>
</dbReference>
<proteinExistence type="predicted"/>
<keyword evidence="7" id="KW-1185">Reference proteome</keyword>
<evidence type="ECO:0000256" key="4">
    <source>
        <dbReference type="SAM" id="MobiDB-lite"/>
    </source>
</evidence>
<keyword evidence="1" id="KW-0677">Repeat</keyword>
<dbReference type="Proteomes" id="UP000332933">
    <property type="component" value="Unassembled WGS sequence"/>
</dbReference>
<evidence type="ECO:0000256" key="2">
    <source>
        <dbReference type="ARBA" id="ARBA00023043"/>
    </source>
</evidence>
<protein>
    <submittedName>
        <fullName evidence="6">Aste57867_21717 protein</fullName>
    </submittedName>
</protein>
<dbReference type="EMBL" id="CAADRA010007019">
    <property type="protein sequence ID" value="VFT98386.1"/>
    <property type="molecule type" value="Genomic_DNA"/>
</dbReference>
<dbReference type="PANTHER" id="PTHR24198:SF165">
    <property type="entry name" value="ANKYRIN REPEAT-CONTAINING PROTEIN-RELATED"/>
    <property type="match status" value="1"/>
</dbReference>
<dbReference type="OrthoDB" id="194358at2759"/>
<sequence>MYARLLQPLVHVLHRVESPAPDILASLLVLHGLLLPDDKAPHDEYDIDLFANVALSQGLLVVLTALLDLPRLRVVGPCTDWDATVGDELLVLITHLAQLGNIRQASTLAKLDAYIKEEEDTSDAAAQAIARVKTISTRWTALVAAQHDFARFGYVGHSALLVAVELRHHAVATLFMEDVGVPAATADPHGTSSLMKALATGHSGIVDDVLRGGADVNAINNRDQTVLKFCLVSTARLQSLEAAMATLRLPPSAATFDAAIALDHVVVDTSPGHLEACLARGADPNISDGDGAFPLHWVLSSAHIRTGMRGCTVCLRFESTALPPDAIVALTTMLLEHDAHVDACNKLGQTPLHVAVLNGHGRAALTLLAHGAHPFRTDRFGCLPLHYLCAGACGAETLAVLDAMLALASKFEVVPGTYADLRKGKSPAEKMLVELDAILDNGLHLLVAPRALTTRPLSRDALLTFPTKSNLSPVFYACGAWEPELDVVNACNKGTAATRLAVIRHLVQHYGLDIATTTTTDQHVNALHVAAKYDRAGSNGPILGYLVDHHAELVNAVHDPRAIDTFGVLAPESVVRYAPQDDDDGGGVAAYVSSYCHFHEYHIVTATGDHRNHVPRHALSLDEDASLLLVGDTSTSNSHDNNHEARHFEFAFAPIHYAVQHSDNATWQLLHAGASLLPEGSDVPVLALACAAQRSVDIVEYLAPRLAPQANVRVELSPTMTGTALHFAVAAGNLEMTRVLLSSGHATMKVKRSSDGCTPLQVACAVGSAKMVLLLAAHGAFATNNVETAHSPLLLVRSNETIDALVRANFVTKSQLRVLAQIVLTEDNNYSSDVVVPDWLGSYAPPACDATTRPNQNEANGTDTTAKRRDEDDCSSMAMDAKSTHVEGFGTPIEPEITIS</sequence>
<organism evidence="6 7">
    <name type="scientific">Aphanomyces stellatus</name>
    <dbReference type="NCBI Taxonomy" id="120398"/>
    <lineage>
        <taxon>Eukaryota</taxon>
        <taxon>Sar</taxon>
        <taxon>Stramenopiles</taxon>
        <taxon>Oomycota</taxon>
        <taxon>Saprolegniomycetes</taxon>
        <taxon>Saprolegniales</taxon>
        <taxon>Verrucalvaceae</taxon>
        <taxon>Aphanomyces</taxon>
    </lineage>
</organism>
<feature type="compositionally biased region" description="Polar residues" evidence="4">
    <location>
        <begin position="852"/>
        <end position="864"/>
    </location>
</feature>
<evidence type="ECO:0000256" key="1">
    <source>
        <dbReference type="ARBA" id="ARBA00022737"/>
    </source>
</evidence>
<evidence type="ECO:0000313" key="7">
    <source>
        <dbReference type="Proteomes" id="UP000332933"/>
    </source>
</evidence>
<dbReference type="Gene3D" id="1.25.40.20">
    <property type="entry name" value="Ankyrin repeat-containing domain"/>
    <property type="match status" value="3"/>
</dbReference>
<dbReference type="PROSITE" id="PS50088">
    <property type="entry name" value="ANK_REPEAT"/>
    <property type="match status" value="3"/>
</dbReference>
<dbReference type="Pfam" id="PF12796">
    <property type="entry name" value="Ank_2"/>
    <property type="match status" value="1"/>
</dbReference>
<dbReference type="Pfam" id="PF13857">
    <property type="entry name" value="Ank_5"/>
    <property type="match status" value="1"/>
</dbReference>
<dbReference type="EMBL" id="VJMH01006993">
    <property type="protein sequence ID" value="KAF0686530.1"/>
    <property type="molecule type" value="Genomic_DNA"/>
</dbReference>
<feature type="repeat" description="ANK" evidence="3">
    <location>
        <begin position="347"/>
        <end position="379"/>
    </location>
</feature>
<dbReference type="InterPro" id="IPR036770">
    <property type="entry name" value="Ankyrin_rpt-contain_sf"/>
</dbReference>
<reference evidence="6 7" key="1">
    <citation type="submission" date="2019-03" db="EMBL/GenBank/DDBJ databases">
        <authorList>
            <person name="Gaulin E."/>
            <person name="Dumas B."/>
        </authorList>
    </citation>
    <scope>NUCLEOTIDE SEQUENCE [LARGE SCALE GENOMIC DNA]</scope>
    <source>
        <strain evidence="6">CBS 568.67</strain>
    </source>
</reference>
<reference evidence="5" key="2">
    <citation type="submission" date="2019-06" db="EMBL/GenBank/DDBJ databases">
        <title>Genomics analysis of Aphanomyces spp. identifies a new class of oomycete effector associated with host adaptation.</title>
        <authorList>
            <person name="Gaulin E."/>
        </authorList>
    </citation>
    <scope>NUCLEOTIDE SEQUENCE</scope>
    <source>
        <strain evidence="5">CBS 578.67</strain>
    </source>
</reference>
<feature type="repeat" description="ANK" evidence="3">
    <location>
        <begin position="720"/>
        <end position="744"/>
    </location>
</feature>
<keyword evidence="2 3" id="KW-0040">ANK repeat</keyword>
<gene>
    <name evidence="6" type="primary">Aste57867_21717</name>
    <name evidence="5" type="ORF">As57867_021648</name>
    <name evidence="6" type="ORF">ASTE57867_21717</name>
</gene>